<comment type="caution">
    <text evidence="2">The sequence shown here is derived from an EMBL/GenBank/DDBJ whole genome shotgun (WGS) entry which is preliminary data.</text>
</comment>
<reference evidence="2 3" key="1">
    <citation type="submission" date="2023-03" db="EMBL/GenBank/DDBJ databases">
        <title>Novosphingobium cyanobacteriorum sp. nov., isolated from a eutrophic reservoir during the Microcystis bloom period.</title>
        <authorList>
            <person name="Kang M."/>
            <person name="Le V."/>
            <person name="Ko S.-R."/>
            <person name="Lee S.-A."/>
            <person name="Ahn C.-Y."/>
        </authorList>
    </citation>
    <scope>NUCLEOTIDE SEQUENCE [LARGE SCALE GENOMIC DNA]</scope>
    <source>
        <strain evidence="2 3">HBC54</strain>
    </source>
</reference>
<dbReference type="RefSeq" id="WP_277274750.1">
    <property type="nucleotide sequence ID" value="NZ_JAROCY010000001.1"/>
</dbReference>
<proteinExistence type="predicted"/>
<protein>
    <submittedName>
        <fullName evidence="2">Uncharacterized protein</fullName>
    </submittedName>
</protein>
<keyword evidence="3" id="KW-1185">Reference proteome</keyword>
<evidence type="ECO:0000313" key="2">
    <source>
        <dbReference type="EMBL" id="MDF8331645.1"/>
    </source>
</evidence>
<feature type="region of interest" description="Disordered" evidence="1">
    <location>
        <begin position="37"/>
        <end position="60"/>
    </location>
</feature>
<dbReference type="Proteomes" id="UP001222770">
    <property type="component" value="Unassembled WGS sequence"/>
</dbReference>
<name>A0ABT6CCH7_9SPHN</name>
<evidence type="ECO:0000313" key="3">
    <source>
        <dbReference type="Proteomes" id="UP001222770"/>
    </source>
</evidence>
<accession>A0ABT6CCH7</accession>
<organism evidence="2 3">
    <name type="scientific">Novosphingobium cyanobacteriorum</name>
    <dbReference type="NCBI Taxonomy" id="3024215"/>
    <lineage>
        <taxon>Bacteria</taxon>
        <taxon>Pseudomonadati</taxon>
        <taxon>Pseudomonadota</taxon>
        <taxon>Alphaproteobacteria</taxon>
        <taxon>Sphingomonadales</taxon>
        <taxon>Sphingomonadaceae</taxon>
        <taxon>Novosphingobium</taxon>
    </lineage>
</organism>
<evidence type="ECO:0000256" key="1">
    <source>
        <dbReference type="SAM" id="MobiDB-lite"/>
    </source>
</evidence>
<gene>
    <name evidence="2" type="ORF">POM99_00385</name>
</gene>
<sequence length="74" mass="8509">MEADPLKPDLFQECTDRRAGEDLARQDMVSLKSSTVSCRTSRVDRPERKNGTAGPRHNWNFLTPVHEHKFKEQG</sequence>
<feature type="compositionally biased region" description="Basic and acidic residues" evidence="1">
    <location>
        <begin position="41"/>
        <end position="50"/>
    </location>
</feature>
<dbReference type="EMBL" id="JAROCY010000001">
    <property type="protein sequence ID" value="MDF8331645.1"/>
    <property type="molecule type" value="Genomic_DNA"/>
</dbReference>